<accession>A0A0A5GJN9</accession>
<feature type="domain" description="LiaI-LiaF-like transmembrane region" evidence="2">
    <location>
        <begin position="7"/>
        <end position="47"/>
    </location>
</feature>
<reference evidence="3 4" key="1">
    <citation type="submission" date="2013-08" db="EMBL/GenBank/DDBJ databases">
        <authorList>
            <person name="Huang J."/>
            <person name="Wang G."/>
        </authorList>
    </citation>
    <scope>NUCLEOTIDE SEQUENCE [LARGE SCALE GENOMIC DNA]</scope>
    <source>
        <strain evidence="3 4">JSM 076056</strain>
    </source>
</reference>
<feature type="transmembrane region" description="Helical" evidence="1">
    <location>
        <begin position="105"/>
        <end position="122"/>
    </location>
</feature>
<protein>
    <recommendedName>
        <fullName evidence="2">LiaI-LiaF-like transmembrane region domain-containing protein</fullName>
    </recommendedName>
</protein>
<evidence type="ECO:0000313" key="4">
    <source>
        <dbReference type="Proteomes" id="UP000030528"/>
    </source>
</evidence>
<name>A0A0A5GJN9_9BACI</name>
<sequence>MRKQNTFGGFLLLGIGLYFLMRQLQLPIITHFYSWPTLVIIIGIAFLIQSYSSKQYENLFPGVVLLGLGIHFHGMNVYSFWIQHWGVYPFIISIAFLVRYTKTKSGFIPGLFLLILSMFALFSTSKPEWFQWIDKGVSVVQQFWPVILIGLGCYLLFFKKK</sequence>
<gene>
    <name evidence="3" type="ORF">N781_10455</name>
</gene>
<keyword evidence="1" id="KW-1133">Transmembrane helix</keyword>
<keyword evidence="1" id="KW-0812">Transmembrane</keyword>
<dbReference type="RefSeq" id="WP_026802028.1">
    <property type="nucleotide sequence ID" value="NZ_AVPE01000002.1"/>
</dbReference>
<evidence type="ECO:0000313" key="3">
    <source>
        <dbReference type="EMBL" id="KGX93461.1"/>
    </source>
</evidence>
<keyword evidence="1" id="KW-0472">Membrane</keyword>
<proteinExistence type="predicted"/>
<dbReference type="InterPro" id="IPR043726">
    <property type="entry name" value="LiaI-LiaF-like_TM1"/>
</dbReference>
<dbReference type="AlphaFoldDB" id="A0A0A5GJN9"/>
<feature type="transmembrane region" description="Helical" evidence="1">
    <location>
        <begin position="58"/>
        <end position="74"/>
    </location>
</feature>
<comment type="caution">
    <text evidence="3">The sequence shown here is derived from an EMBL/GenBank/DDBJ whole genome shotgun (WGS) entry which is preliminary data.</text>
</comment>
<dbReference type="EMBL" id="AVPE01000002">
    <property type="protein sequence ID" value="KGX93461.1"/>
    <property type="molecule type" value="Genomic_DNA"/>
</dbReference>
<dbReference type="Proteomes" id="UP000030528">
    <property type="component" value="Unassembled WGS sequence"/>
</dbReference>
<feature type="transmembrane region" description="Helical" evidence="1">
    <location>
        <begin position="80"/>
        <end position="98"/>
    </location>
</feature>
<dbReference type="Pfam" id="PF18917">
    <property type="entry name" value="LiaI-LiaF-like_TM1"/>
    <property type="match status" value="1"/>
</dbReference>
<feature type="transmembrane region" description="Helical" evidence="1">
    <location>
        <begin position="7"/>
        <end position="26"/>
    </location>
</feature>
<feature type="transmembrane region" description="Helical" evidence="1">
    <location>
        <begin position="142"/>
        <end position="158"/>
    </location>
</feature>
<evidence type="ECO:0000259" key="2">
    <source>
        <dbReference type="Pfam" id="PF18917"/>
    </source>
</evidence>
<keyword evidence="4" id="KW-1185">Reference proteome</keyword>
<dbReference type="STRING" id="1385510.GCA_000425205_01001"/>
<dbReference type="eggNOG" id="ENOG502ZXI9">
    <property type="taxonomic scope" value="Bacteria"/>
</dbReference>
<feature type="transmembrane region" description="Helical" evidence="1">
    <location>
        <begin position="32"/>
        <end position="51"/>
    </location>
</feature>
<evidence type="ECO:0000256" key="1">
    <source>
        <dbReference type="SAM" id="Phobius"/>
    </source>
</evidence>
<organism evidence="3 4">
    <name type="scientific">Pontibacillus halophilus JSM 076056 = DSM 19796</name>
    <dbReference type="NCBI Taxonomy" id="1385510"/>
    <lineage>
        <taxon>Bacteria</taxon>
        <taxon>Bacillati</taxon>
        <taxon>Bacillota</taxon>
        <taxon>Bacilli</taxon>
        <taxon>Bacillales</taxon>
        <taxon>Bacillaceae</taxon>
        <taxon>Pontibacillus</taxon>
    </lineage>
</organism>